<protein>
    <submittedName>
        <fullName evidence="7">Flagellar protein FliO/FliZ</fullName>
    </submittedName>
</protein>
<evidence type="ECO:0000313" key="8">
    <source>
        <dbReference type="Proteomes" id="UP000773462"/>
    </source>
</evidence>
<comment type="caution">
    <text evidence="7">The sequence shown here is derived from an EMBL/GenBank/DDBJ whole genome shotgun (WGS) entry which is preliminary data.</text>
</comment>
<keyword evidence="4 6" id="KW-1133">Transmembrane helix</keyword>
<feature type="transmembrane region" description="Helical" evidence="6">
    <location>
        <begin position="20"/>
        <end position="40"/>
    </location>
</feature>
<keyword evidence="5 6" id="KW-0472">Membrane</keyword>
<keyword evidence="3 6" id="KW-0812">Transmembrane</keyword>
<keyword evidence="7" id="KW-0966">Cell projection</keyword>
<gene>
    <name evidence="7" type="ORF">J2Z70_006094</name>
</gene>
<dbReference type="Pfam" id="PF04347">
    <property type="entry name" value="FliO"/>
    <property type="match status" value="1"/>
</dbReference>
<keyword evidence="8" id="KW-1185">Reference proteome</keyword>
<dbReference type="Proteomes" id="UP000773462">
    <property type="component" value="Unassembled WGS sequence"/>
</dbReference>
<evidence type="ECO:0000256" key="6">
    <source>
        <dbReference type="SAM" id="Phobius"/>
    </source>
</evidence>
<keyword evidence="7" id="KW-0282">Flagellum</keyword>
<accession>A0ABS4P0R4</accession>
<dbReference type="EMBL" id="JAGGLV010000032">
    <property type="protein sequence ID" value="MBP2115882.1"/>
    <property type="molecule type" value="Genomic_DNA"/>
</dbReference>
<keyword evidence="7" id="KW-0969">Cilium</keyword>
<evidence type="ECO:0000256" key="4">
    <source>
        <dbReference type="ARBA" id="ARBA00022989"/>
    </source>
</evidence>
<evidence type="ECO:0000256" key="2">
    <source>
        <dbReference type="ARBA" id="ARBA00022475"/>
    </source>
</evidence>
<sequence>MLFASGTLGDSSNALLNLLKVVFFLAVIVILIVLLIRFLGRRNQTLMSGRSIRTLGALGLGPNKSIQVIELGGSLYLIGVGEDITMMDKITDPAEVALIISAFEDQAPGTDNFIAPLIAKIKSKLRGEVPSQEIEIHETSSFYETLQSKLALAPERKEKLEELRRDEDLRKESEDL</sequence>
<reference evidence="7 8" key="1">
    <citation type="submission" date="2021-03" db="EMBL/GenBank/DDBJ databases">
        <title>Genomic Encyclopedia of Type Strains, Phase IV (KMG-IV): sequencing the most valuable type-strain genomes for metagenomic binning, comparative biology and taxonomic classification.</title>
        <authorList>
            <person name="Goeker M."/>
        </authorList>
    </citation>
    <scope>NUCLEOTIDE SEQUENCE [LARGE SCALE GENOMIC DNA]</scope>
    <source>
        <strain evidence="7 8">DSM 101953</strain>
    </source>
</reference>
<evidence type="ECO:0000256" key="5">
    <source>
        <dbReference type="ARBA" id="ARBA00023136"/>
    </source>
</evidence>
<keyword evidence="2" id="KW-1003">Cell membrane</keyword>
<organism evidence="7 8">
    <name type="scientific">Paenibacillus silagei</name>
    <dbReference type="NCBI Taxonomy" id="1670801"/>
    <lineage>
        <taxon>Bacteria</taxon>
        <taxon>Bacillati</taxon>
        <taxon>Bacillota</taxon>
        <taxon>Bacilli</taxon>
        <taxon>Bacillales</taxon>
        <taxon>Paenibacillaceae</taxon>
        <taxon>Paenibacillus</taxon>
    </lineage>
</organism>
<evidence type="ECO:0000256" key="3">
    <source>
        <dbReference type="ARBA" id="ARBA00022692"/>
    </source>
</evidence>
<evidence type="ECO:0000256" key="1">
    <source>
        <dbReference type="ARBA" id="ARBA00004236"/>
    </source>
</evidence>
<evidence type="ECO:0000313" key="7">
    <source>
        <dbReference type="EMBL" id="MBP2115882.1"/>
    </source>
</evidence>
<dbReference type="InterPro" id="IPR022781">
    <property type="entry name" value="Flagellar_biosynth_FliO"/>
</dbReference>
<name>A0ABS4P0R4_9BACL</name>
<dbReference type="RefSeq" id="WP_036724678.1">
    <property type="nucleotide sequence ID" value="NZ_JAGGLV010000032.1"/>
</dbReference>
<comment type="subcellular location">
    <subcellularLocation>
        <location evidence="1">Cell membrane</location>
    </subcellularLocation>
</comment>
<proteinExistence type="predicted"/>